<proteinExistence type="predicted"/>
<reference evidence="5 6" key="1">
    <citation type="journal article" date="2015" name="Genome Biol.">
        <title>Comparative genomics of Steinernema reveals deeply conserved gene regulatory networks.</title>
        <authorList>
            <person name="Dillman A.R."/>
            <person name="Macchietto M."/>
            <person name="Porter C.F."/>
            <person name="Rogers A."/>
            <person name="Williams B."/>
            <person name="Antoshechkin I."/>
            <person name="Lee M.M."/>
            <person name="Goodwin Z."/>
            <person name="Lu X."/>
            <person name="Lewis E.E."/>
            <person name="Goodrich-Blair H."/>
            <person name="Stock S.P."/>
            <person name="Adams B.J."/>
            <person name="Sternberg P.W."/>
            <person name="Mortazavi A."/>
        </authorList>
    </citation>
    <scope>NUCLEOTIDE SEQUENCE [LARGE SCALE GENOMIC DNA]</scope>
    <source>
        <strain evidence="5 6">ALL</strain>
    </source>
</reference>
<dbReference type="InterPro" id="IPR015943">
    <property type="entry name" value="WD40/YVTN_repeat-like_dom_sf"/>
</dbReference>
<evidence type="ECO:0008006" key="7">
    <source>
        <dbReference type="Google" id="ProtNLM"/>
    </source>
</evidence>
<dbReference type="AlphaFoldDB" id="A0A4U5P9D2"/>
<keyword evidence="6" id="KW-1185">Reference proteome</keyword>
<comment type="caution">
    <text evidence="5">The sequence shown here is derived from an EMBL/GenBank/DDBJ whole genome shotgun (WGS) entry which is preliminary data.</text>
</comment>
<gene>
    <name evidence="5" type="ORF">L596_007468</name>
</gene>
<dbReference type="GO" id="GO:0045717">
    <property type="term" value="P:negative regulation of fatty acid biosynthetic process"/>
    <property type="evidence" value="ECO:0007669"/>
    <property type="project" value="TreeGrafter"/>
</dbReference>
<dbReference type="Pfam" id="PF00400">
    <property type="entry name" value="WD40"/>
    <property type="match status" value="2"/>
</dbReference>
<evidence type="ECO:0000256" key="3">
    <source>
        <dbReference type="PROSITE-ProRule" id="PRU00221"/>
    </source>
</evidence>
<dbReference type="Gene3D" id="1.25.40.10">
    <property type="entry name" value="Tetratricopeptide repeat domain"/>
    <property type="match status" value="1"/>
</dbReference>
<sequence>MDDQLFQRSITSEFSTRFINENIVTESLVKRLGNSTTLQGHNGCVNCLDWNAGGTLLASGSDDLIARIWDCSGTCLHEIRTGHTQNIFSSMFLPAGDNRILLTAAGDNSVRMHNYTHCDDEPYVWTCQGRVKRLCVAFNDPQMFWSASEDGFIREYDVRTNSGKPLLIFKGGQCKTMAVDQSNPNIIAVGTMDDFIPIYDRRMAKVQEPVMRLIPAHLTFPKPRSKAIDFRSHYATHLAFNRNGDEIIANIGSEQVYIFNVKNNGAQIDVLRDLNSFLASPTMLEAPVTNSDPRVTEKFKALREEAKQAFGNHNFTSAIDLYSQAIRQCEQLCGITPSPSHKHAMDLVLLLANRGAGFMMRGWRGDAYDCVRDTLRCLQIDPSHKKAHFRLARSLVALKQSQLASRCSQLFKSRYPEERCIDKLDSMLSELEGEVAQRRSSENEWNPSTSGEQPYRDFTTRLVGHRNQQTDIKEANWWGGRDQLVVAGSDCGSLLIWERATGRVIRMFEADSHIVNVVQPHPERCLLATSGIDNVIRFWEPLPEDEKKNEQIRDEKKYADQNNRKMERDIMGAFFAALSHTHMQHDERRDDDGSNGGGDSGESGQRVHCATS</sequence>
<keyword evidence="2" id="KW-0677">Repeat</keyword>
<dbReference type="SUPFAM" id="SSF48452">
    <property type="entry name" value="TPR-like"/>
    <property type="match status" value="1"/>
</dbReference>
<feature type="region of interest" description="Disordered" evidence="4">
    <location>
        <begin position="581"/>
        <end position="612"/>
    </location>
</feature>
<accession>A0A4U5P9D2</accession>
<dbReference type="InterPro" id="IPR045151">
    <property type="entry name" value="DCAF8"/>
</dbReference>
<dbReference type="InterPro" id="IPR036322">
    <property type="entry name" value="WD40_repeat_dom_sf"/>
</dbReference>
<evidence type="ECO:0000256" key="2">
    <source>
        <dbReference type="ARBA" id="ARBA00022737"/>
    </source>
</evidence>
<dbReference type="InterPro" id="IPR011990">
    <property type="entry name" value="TPR-like_helical_dom_sf"/>
</dbReference>
<evidence type="ECO:0000313" key="5">
    <source>
        <dbReference type="EMBL" id="TKR92902.1"/>
    </source>
</evidence>
<evidence type="ECO:0000256" key="1">
    <source>
        <dbReference type="ARBA" id="ARBA00022574"/>
    </source>
</evidence>
<dbReference type="PROSITE" id="PS50294">
    <property type="entry name" value="WD_REPEATS_REGION"/>
    <property type="match status" value="1"/>
</dbReference>
<evidence type="ECO:0000256" key="4">
    <source>
        <dbReference type="SAM" id="MobiDB-lite"/>
    </source>
</evidence>
<feature type="repeat" description="WD" evidence="3">
    <location>
        <begin position="508"/>
        <end position="540"/>
    </location>
</feature>
<dbReference type="GO" id="GO:0005737">
    <property type="term" value="C:cytoplasm"/>
    <property type="evidence" value="ECO:0007669"/>
    <property type="project" value="TreeGrafter"/>
</dbReference>
<dbReference type="InterPro" id="IPR001680">
    <property type="entry name" value="WD40_rpt"/>
</dbReference>
<dbReference type="SUPFAM" id="SSF50978">
    <property type="entry name" value="WD40 repeat-like"/>
    <property type="match status" value="1"/>
</dbReference>
<dbReference type="EMBL" id="AZBU02000002">
    <property type="protein sequence ID" value="TKR92902.1"/>
    <property type="molecule type" value="Genomic_DNA"/>
</dbReference>
<dbReference type="SMART" id="SM00320">
    <property type="entry name" value="WD40"/>
    <property type="match status" value="7"/>
</dbReference>
<reference evidence="5 6" key="2">
    <citation type="journal article" date="2019" name="G3 (Bethesda)">
        <title>Hybrid Assembly of the Genome of the Entomopathogenic Nematode Steinernema carpocapsae Identifies the X-Chromosome.</title>
        <authorList>
            <person name="Serra L."/>
            <person name="Macchietto M."/>
            <person name="Macias-Munoz A."/>
            <person name="McGill C.J."/>
            <person name="Rodriguez I.M."/>
            <person name="Rodriguez B."/>
            <person name="Murad R."/>
            <person name="Mortazavi A."/>
        </authorList>
    </citation>
    <scope>NUCLEOTIDE SEQUENCE [LARGE SCALE GENOMIC DNA]</scope>
    <source>
        <strain evidence="5 6">ALL</strain>
    </source>
</reference>
<dbReference type="PROSITE" id="PS50082">
    <property type="entry name" value="WD_REPEATS_2"/>
    <property type="match status" value="2"/>
</dbReference>
<protein>
    <recommendedName>
        <fullName evidence="7">WD and tetratricopeptide repeats protein 1</fullName>
    </recommendedName>
</protein>
<feature type="compositionally biased region" description="Basic and acidic residues" evidence="4">
    <location>
        <begin position="583"/>
        <end position="592"/>
    </location>
</feature>
<dbReference type="PANTHER" id="PTHR15574:SF40">
    <property type="entry name" value="WD AND TETRATRICOPEPTIDE REPEATS PROTEIN 1"/>
    <property type="match status" value="1"/>
</dbReference>
<dbReference type="PANTHER" id="PTHR15574">
    <property type="entry name" value="WD REPEAT DOMAIN-CONTAINING FAMILY"/>
    <property type="match status" value="1"/>
</dbReference>
<dbReference type="Proteomes" id="UP000298663">
    <property type="component" value="Unassembled WGS sequence"/>
</dbReference>
<dbReference type="STRING" id="34508.A0A4U5P9D2"/>
<evidence type="ECO:0000313" key="6">
    <source>
        <dbReference type="Proteomes" id="UP000298663"/>
    </source>
</evidence>
<organism evidence="5 6">
    <name type="scientific">Steinernema carpocapsae</name>
    <name type="common">Entomopathogenic nematode</name>
    <dbReference type="NCBI Taxonomy" id="34508"/>
    <lineage>
        <taxon>Eukaryota</taxon>
        <taxon>Metazoa</taxon>
        <taxon>Ecdysozoa</taxon>
        <taxon>Nematoda</taxon>
        <taxon>Chromadorea</taxon>
        <taxon>Rhabditida</taxon>
        <taxon>Tylenchina</taxon>
        <taxon>Panagrolaimomorpha</taxon>
        <taxon>Strongyloidoidea</taxon>
        <taxon>Steinernematidae</taxon>
        <taxon>Steinernema</taxon>
    </lineage>
</organism>
<name>A0A4U5P9D2_STECR</name>
<keyword evidence="1 3" id="KW-0853">WD repeat</keyword>
<feature type="repeat" description="WD" evidence="3">
    <location>
        <begin position="38"/>
        <end position="70"/>
    </location>
</feature>
<dbReference type="GO" id="GO:0080008">
    <property type="term" value="C:Cul4-RING E3 ubiquitin ligase complex"/>
    <property type="evidence" value="ECO:0007669"/>
    <property type="project" value="TreeGrafter"/>
</dbReference>
<dbReference type="OrthoDB" id="4869960at2759"/>
<dbReference type="Gene3D" id="2.130.10.10">
    <property type="entry name" value="YVTN repeat-like/Quinoprotein amine dehydrogenase"/>
    <property type="match status" value="3"/>
</dbReference>